<name>A0A5N6KKG3_MONLA</name>
<feature type="region of interest" description="Disordered" evidence="1">
    <location>
        <begin position="99"/>
        <end position="118"/>
    </location>
</feature>
<accession>A0A5N6KKG3</accession>
<sequence>MEALLGRVGVEDGHLGEIRREVPKYRLYFSYFCKLFSSSLSNTKRFTSNLLITYISTYISTPSLPIQNAFVQDLYSSYRYCSSFHWIFVNNGANHKPKHVHSSARKNSTGSTTTETNSCDASSLTYECICGNGLSPNASEYSLTLPYFICVQYGQDCVAACNGDNTCSSACRDDHPCGAQNPTRINTTSSVTQSATGTSGASSTNAVAYTGLGGSSSTSTPKSGAQLTMDFGKSYGLAVVFAGVFAGFALVL</sequence>
<dbReference type="PANTHER" id="PTHR38118:SF2">
    <property type="entry name" value="CDP-ALCOHOL PHOSPHATIDYLTRANSFERASE PROTEIN"/>
    <property type="match status" value="1"/>
</dbReference>
<dbReference type="OrthoDB" id="2439692at2759"/>
<comment type="caution">
    <text evidence="4">The sequence shown here is derived from an EMBL/GenBank/DDBJ whole genome shotgun (WGS) entry which is preliminary data.</text>
</comment>
<feature type="transmembrane region" description="Helical" evidence="2">
    <location>
        <begin position="234"/>
        <end position="251"/>
    </location>
</feature>
<organism evidence="4 5">
    <name type="scientific">Monilinia laxa</name>
    <name type="common">Brown rot fungus</name>
    <name type="synonym">Sclerotinia laxa</name>
    <dbReference type="NCBI Taxonomy" id="61186"/>
    <lineage>
        <taxon>Eukaryota</taxon>
        <taxon>Fungi</taxon>
        <taxon>Dikarya</taxon>
        <taxon>Ascomycota</taxon>
        <taxon>Pezizomycotina</taxon>
        <taxon>Leotiomycetes</taxon>
        <taxon>Helotiales</taxon>
        <taxon>Sclerotiniaceae</taxon>
        <taxon>Monilinia</taxon>
    </lineage>
</organism>
<evidence type="ECO:0000313" key="4">
    <source>
        <dbReference type="EMBL" id="KAB8304175.1"/>
    </source>
</evidence>
<dbReference type="Proteomes" id="UP000326757">
    <property type="component" value="Unassembled WGS sequence"/>
</dbReference>
<dbReference type="AlphaFoldDB" id="A0A5N6KKG3"/>
<proteinExistence type="predicted"/>
<evidence type="ECO:0000259" key="3">
    <source>
        <dbReference type="Pfam" id="PF24808"/>
    </source>
</evidence>
<keyword evidence="2" id="KW-1133">Transmembrane helix</keyword>
<dbReference type="Pfam" id="PF24808">
    <property type="entry name" value="DUF7707"/>
    <property type="match status" value="1"/>
</dbReference>
<dbReference type="EMBL" id="VIGI01000001">
    <property type="protein sequence ID" value="KAB8304175.1"/>
    <property type="molecule type" value="Genomic_DNA"/>
</dbReference>
<feature type="domain" description="DUF7707" evidence="3">
    <location>
        <begin position="111"/>
        <end position="182"/>
    </location>
</feature>
<dbReference type="InterPro" id="IPR056124">
    <property type="entry name" value="DUF7707"/>
</dbReference>
<keyword evidence="2" id="KW-0472">Membrane</keyword>
<evidence type="ECO:0000256" key="1">
    <source>
        <dbReference type="SAM" id="MobiDB-lite"/>
    </source>
</evidence>
<gene>
    <name evidence="4" type="ORF">EYC80_003594</name>
</gene>
<protein>
    <recommendedName>
        <fullName evidence="3">DUF7707 domain-containing protein</fullName>
    </recommendedName>
</protein>
<feature type="compositionally biased region" description="Low complexity" evidence="1">
    <location>
        <begin position="107"/>
        <end position="118"/>
    </location>
</feature>
<evidence type="ECO:0000256" key="2">
    <source>
        <dbReference type="SAM" id="Phobius"/>
    </source>
</evidence>
<reference evidence="4 5" key="1">
    <citation type="submission" date="2019-06" db="EMBL/GenBank/DDBJ databases">
        <title>Genome Sequence of the Brown Rot Fungal Pathogen Monilinia laxa.</title>
        <authorList>
            <person name="De Miccolis Angelini R.M."/>
            <person name="Landi L."/>
            <person name="Abate D."/>
            <person name="Pollastro S."/>
            <person name="Romanazzi G."/>
            <person name="Faretra F."/>
        </authorList>
    </citation>
    <scope>NUCLEOTIDE SEQUENCE [LARGE SCALE GENOMIC DNA]</scope>
    <source>
        <strain evidence="4 5">Mlax316</strain>
    </source>
</reference>
<keyword evidence="2" id="KW-0812">Transmembrane</keyword>
<evidence type="ECO:0000313" key="5">
    <source>
        <dbReference type="Proteomes" id="UP000326757"/>
    </source>
</evidence>
<keyword evidence="5" id="KW-1185">Reference proteome</keyword>
<dbReference type="PANTHER" id="PTHR38118">
    <property type="entry name" value="ANCHORED CELL WALL PROTEIN 11-RELATED"/>
    <property type="match status" value="1"/>
</dbReference>